<evidence type="ECO:0000256" key="3">
    <source>
        <dbReference type="ARBA" id="ARBA00010763"/>
    </source>
</evidence>
<evidence type="ECO:0000259" key="8">
    <source>
        <dbReference type="SMART" id="SM00852"/>
    </source>
</evidence>
<feature type="domain" description="MoaB/Mog" evidence="8">
    <location>
        <begin position="181"/>
        <end position="317"/>
    </location>
</feature>
<dbReference type="Gene3D" id="3.40.980.10">
    <property type="entry name" value="MoaB/Mog-like domain"/>
    <property type="match status" value="1"/>
</dbReference>
<dbReference type="SUPFAM" id="SSF63867">
    <property type="entry name" value="MoeA C-terminal domain-like"/>
    <property type="match status" value="1"/>
</dbReference>
<dbReference type="PANTHER" id="PTHR10192:SF5">
    <property type="entry name" value="GEPHYRIN"/>
    <property type="match status" value="1"/>
</dbReference>
<dbReference type="PANTHER" id="PTHR10192">
    <property type="entry name" value="MOLYBDOPTERIN BIOSYNTHESIS PROTEIN"/>
    <property type="match status" value="1"/>
</dbReference>
<evidence type="ECO:0000256" key="7">
    <source>
        <dbReference type="RuleBase" id="RU365090"/>
    </source>
</evidence>
<keyword evidence="5 7" id="KW-0501">Molybdenum cofactor biosynthesis</keyword>
<proteinExistence type="inferred from homology"/>
<dbReference type="InterPro" id="IPR005110">
    <property type="entry name" value="MoeA_linker/N"/>
</dbReference>
<keyword evidence="10" id="KW-1185">Reference proteome</keyword>
<dbReference type="Proteomes" id="UP001139502">
    <property type="component" value="Unassembled WGS sequence"/>
</dbReference>
<dbReference type="Pfam" id="PF03453">
    <property type="entry name" value="MoeA_N"/>
    <property type="match status" value="1"/>
</dbReference>
<evidence type="ECO:0000256" key="5">
    <source>
        <dbReference type="ARBA" id="ARBA00023150"/>
    </source>
</evidence>
<comment type="function">
    <text evidence="1 7">Catalyzes the insertion of molybdate into adenylated molybdopterin with the concomitant release of AMP.</text>
</comment>
<evidence type="ECO:0000256" key="1">
    <source>
        <dbReference type="ARBA" id="ARBA00002901"/>
    </source>
</evidence>
<keyword evidence="4 7" id="KW-0500">Molybdenum</keyword>
<dbReference type="InterPro" id="IPR005111">
    <property type="entry name" value="MoeA_C_domain_IV"/>
</dbReference>
<dbReference type="AlphaFoldDB" id="A0A9X2KGX1"/>
<reference evidence="9" key="1">
    <citation type="submission" date="2022-06" db="EMBL/GenBank/DDBJ databases">
        <title>Rothia sp. isolated from sandalwood seedling.</title>
        <authorList>
            <person name="Tuikhar N."/>
            <person name="Kirdat K."/>
            <person name="Thorat V."/>
            <person name="Swetha P."/>
            <person name="Padma S."/>
            <person name="Sundararaj R."/>
            <person name="Yadav A."/>
        </authorList>
    </citation>
    <scope>NUCLEOTIDE SEQUENCE</scope>
    <source>
        <strain evidence="9">AR01</strain>
    </source>
</reference>
<comment type="caution">
    <text evidence="9">The sequence shown here is derived from an EMBL/GenBank/DDBJ whole genome shotgun (WGS) entry which is preliminary data.</text>
</comment>
<evidence type="ECO:0000256" key="4">
    <source>
        <dbReference type="ARBA" id="ARBA00022505"/>
    </source>
</evidence>
<dbReference type="GO" id="GO:0046872">
    <property type="term" value="F:metal ion binding"/>
    <property type="evidence" value="ECO:0007669"/>
    <property type="project" value="UniProtKB-UniRule"/>
</dbReference>
<dbReference type="CDD" id="cd00887">
    <property type="entry name" value="MoeA"/>
    <property type="match status" value="1"/>
</dbReference>
<keyword evidence="7" id="KW-0479">Metal-binding</keyword>
<dbReference type="Gene3D" id="3.90.105.10">
    <property type="entry name" value="Molybdopterin biosynthesis moea protein, domain 2"/>
    <property type="match status" value="1"/>
</dbReference>
<dbReference type="EC" id="2.10.1.1" evidence="7"/>
<dbReference type="EMBL" id="JANAFB010000001">
    <property type="protein sequence ID" value="MCP3424583.1"/>
    <property type="molecule type" value="Genomic_DNA"/>
</dbReference>
<dbReference type="GO" id="GO:0006777">
    <property type="term" value="P:Mo-molybdopterin cofactor biosynthetic process"/>
    <property type="evidence" value="ECO:0007669"/>
    <property type="project" value="UniProtKB-UniRule"/>
</dbReference>
<dbReference type="NCBIfam" id="NF045515">
    <property type="entry name" value="Glp_gephyrin"/>
    <property type="match status" value="1"/>
</dbReference>
<dbReference type="SUPFAM" id="SSF63882">
    <property type="entry name" value="MoeA N-terminal region -like"/>
    <property type="match status" value="1"/>
</dbReference>
<accession>A0A9X2KGX1</accession>
<dbReference type="InterPro" id="IPR036688">
    <property type="entry name" value="MoeA_C_domain_IV_sf"/>
</dbReference>
<name>A0A9X2KGX1_9MICC</name>
<dbReference type="InterPro" id="IPR001453">
    <property type="entry name" value="MoaB/Mog_dom"/>
</dbReference>
<dbReference type="SMART" id="SM00852">
    <property type="entry name" value="MoCF_biosynth"/>
    <property type="match status" value="1"/>
</dbReference>
<comment type="pathway">
    <text evidence="2 7">Cofactor biosynthesis; molybdopterin biosynthesis.</text>
</comment>
<gene>
    <name evidence="9" type="ORF">NBM05_00650</name>
</gene>
<evidence type="ECO:0000256" key="2">
    <source>
        <dbReference type="ARBA" id="ARBA00005046"/>
    </source>
</evidence>
<evidence type="ECO:0000256" key="6">
    <source>
        <dbReference type="ARBA" id="ARBA00047317"/>
    </source>
</evidence>
<dbReference type="InterPro" id="IPR036135">
    <property type="entry name" value="MoeA_linker/N_sf"/>
</dbReference>
<evidence type="ECO:0000313" key="9">
    <source>
        <dbReference type="EMBL" id="MCP3424583.1"/>
    </source>
</evidence>
<dbReference type="SUPFAM" id="SSF53218">
    <property type="entry name" value="Molybdenum cofactor biosynthesis proteins"/>
    <property type="match status" value="1"/>
</dbReference>
<dbReference type="InterPro" id="IPR036425">
    <property type="entry name" value="MoaB/Mog-like_dom_sf"/>
</dbReference>
<keyword evidence="7" id="KW-0460">Magnesium</keyword>
<evidence type="ECO:0000313" key="10">
    <source>
        <dbReference type="Proteomes" id="UP001139502"/>
    </source>
</evidence>
<comment type="similarity">
    <text evidence="3 7">Belongs to the MoeA family.</text>
</comment>
<comment type="cofactor">
    <cofactor evidence="7">
        <name>Mg(2+)</name>
        <dbReference type="ChEBI" id="CHEBI:18420"/>
    </cofactor>
</comment>
<dbReference type="Gene3D" id="2.170.190.11">
    <property type="entry name" value="Molybdopterin biosynthesis moea protein, domain 3"/>
    <property type="match status" value="1"/>
</dbReference>
<dbReference type="Pfam" id="PF03454">
    <property type="entry name" value="MoeA_C"/>
    <property type="match status" value="1"/>
</dbReference>
<dbReference type="GO" id="GO:0005829">
    <property type="term" value="C:cytosol"/>
    <property type="evidence" value="ECO:0007669"/>
    <property type="project" value="TreeGrafter"/>
</dbReference>
<dbReference type="Gene3D" id="2.40.340.10">
    <property type="entry name" value="MoeA, C-terminal, domain IV"/>
    <property type="match status" value="1"/>
</dbReference>
<comment type="catalytic activity">
    <reaction evidence="6">
        <text>adenylyl-molybdopterin + molybdate = Mo-molybdopterin + AMP + H(+)</text>
        <dbReference type="Rhea" id="RHEA:35047"/>
        <dbReference type="ChEBI" id="CHEBI:15378"/>
        <dbReference type="ChEBI" id="CHEBI:36264"/>
        <dbReference type="ChEBI" id="CHEBI:62727"/>
        <dbReference type="ChEBI" id="CHEBI:71302"/>
        <dbReference type="ChEBI" id="CHEBI:456215"/>
        <dbReference type="EC" id="2.10.1.1"/>
    </reaction>
</comment>
<keyword evidence="7" id="KW-0808">Transferase</keyword>
<dbReference type="InterPro" id="IPR038987">
    <property type="entry name" value="MoeA-like"/>
</dbReference>
<dbReference type="Pfam" id="PF00994">
    <property type="entry name" value="MoCF_biosynth"/>
    <property type="match status" value="1"/>
</dbReference>
<dbReference type="GO" id="GO:0061599">
    <property type="term" value="F:molybdopterin molybdotransferase activity"/>
    <property type="evidence" value="ECO:0007669"/>
    <property type="project" value="UniProtKB-UniRule"/>
</dbReference>
<protein>
    <recommendedName>
        <fullName evidence="7">Molybdopterin molybdenumtransferase</fullName>
        <ecNumber evidence="7">2.10.1.1</ecNumber>
    </recommendedName>
</protein>
<dbReference type="NCBIfam" id="TIGR00177">
    <property type="entry name" value="molyb_syn"/>
    <property type="match status" value="1"/>
</dbReference>
<sequence length="401" mass="40870">MIPWEEHRERLLTAARPLPAATVPLSLAGGCVLASDVVTRWPVPLFDNSAMDGYAVRRAEAPEGARLAVVADVAAGSAEDPELGAGEAARIMTGAPVPTAADAVVPLEATVAGPADARGVPGWIEVTAAPAPGAHVRRRGEDLAAGSVSLSAGVVLGPWQLAAAAAAGHAEVTVHRRPRVAVISTGTELIDPAGTPRRGQIPESNSVLLAAALRASGLDLASVDRVRDDEGERLARLVDAAEADAVILTGGASVGAYDVVKEALAPRGVAFDRIGIQPGKPQGFGTRADGAPIFALPGNPVAVATSFEVFVRPALLRLAGRADPFRREELRRATAPWRCPAGRAQVLPVVLDGPDGVAPATAGGSGSHLVASLAAAEALAIVPASVERVMEGDEILVMMLA</sequence>
<organism evidence="9 10">
    <name type="scientific">Rothia santali</name>
    <dbReference type="NCBI Taxonomy" id="2949643"/>
    <lineage>
        <taxon>Bacteria</taxon>
        <taxon>Bacillati</taxon>
        <taxon>Actinomycetota</taxon>
        <taxon>Actinomycetes</taxon>
        <taxon>Micrococcales</taxon>
        <taxon>Micrococcaceae</taxon>
        <taxon>Rothia</taxon>
    </lineage>
</organism>